<gene>
    <name evidence="1" type="ORF">SAMN05877753_103377</name>
</gene>
<dbReference type="Pfam" id="PF14398">
    <property type="entry name" value="ATPgrasp_YheCD"/>
    <property type="match status" value="1"/>
</dbReference>
<evidence type="ECO:0000313" key="2">
    <source>
        <dbReference type="Proteomes" id="UP000219546"/>
    </source>
</evidence>
<sequence>MNICTIQVDSLLQDHRIILSSSLKNELIEQNCTVKFGQKQVKAFVLFKHKHSAEIIISKKLADDLRLPENQTKLQLYVNKQEAALILGPILMIWTDVPLKDLSSPFFNFCKEVVLEGQIKGIFPFIKVKDQSKGFFWSKGCWQETAILPEPDVIYNRIHSRKFEKTSTFSSIKSQWKNAIIFNDHFLDKWITYELLFTDAEIRKFLPQTYLLNLDNLVSILSDYEKAYLKPIHGSQGKGIYLIDRNDLINNFWVYSSDSTVMEPILLKNLDQLSRFIERIQKRKFFIVQQAIPLSTLDGQLVDFRFLLHYYDESWHITSSVARVGETDRIISNQAQGGQLFKPLQVLKQWFPSEAKRKLEEMKALSIKAADTVLTLSDGLYCELGMDLAVDNDGTIWILEVNSKPSKSFPLREELQIRPSARAICKTCLSLFQKQIEAK</sequence>
<dbReference type="InterPro" id="IPR026838">
    <property type="entry name" value="YheC/D"/>
</dbReference>
<reference evidence="1 2" key="1">
    <citation type="submission" date="2017-08" db="EMBL/GenBank/DDBJ databases">
        <authorList>
            <person name="de Groot N.N."/>
        </authorList>
    </citation>
    <scope>NUCLEOTIDE SEQUENCE [LARGE SCALE GENOMIC DNA]</scope>
    <source>
        <strain evidence="1 2">JC228</strain>
    </source>
</reference>
<protein>
    <submittedName>
        <fullName evidence="1">YheC/D-like protein</fullName>
    </submittedName>
</protein>
<dbReference type="EMBL" id="OAOP01000003">
    <property type="protein sequence ID" value="SNX69994.1"/>
    <property type="molecule type" value="Genomic_DNA"/>
</dbReference>
<dbReference type="RefSeq" id="WP_179714227.1">
    <property type="nucleotide sequence ID" value="NZ_JBEPMQ010000002.1"/>
</dbReference>
<keyword evidence="2" id="KW-1185">Reference proteome</keyword>
<dbReference type="Gene3D" id="3.30.470.20">
    <property type="entry name" value="ATP-grasp fold, B domain"/>
    <property type="match status" value="1"/>
</dbReference>
<dbReference type="AlphaFoldDB" id="A0A285CR74"/>
<organism evidence="1 2">
    <name type="scientific">Bacillus oleivorans</name>
    <dbReference type="NCBI Taxonomy" id="1448271"/>
    <lineage>
        <taxon>Bacteria</taxon>
        <taxon>Bacillati</taxon>
        <taxon>Bacillota</taxon>
        <taxon>Bacilli</taxon>
        <taxon>Bacillales</taxon>
        <taxon>Bacillaceae</taxon>
        <taxon>Bacillus</taxon>
    </lineage>
</organism>
<dbReference type="Proteomes" id="UP000219546">
    <property type="component" value="Unassembled WGS sequence"/>
</dbReference>
<evidence type="ECO:0000313" key="1">
    <source>
        <dbReference type="EMBL" id="SNX69994.1"/>
    </source>
</evidence>
<proteinExistence type="predicted"/>
<dbReference type="SUPFAM" id="SSF56059">
    <property type="entry name" value="Glutathione synthetase ATP-binding domain-like"/>
    <property type="match status" value="1"/>
</dbReference>
<accession>A0A285CR74</accession>
<name>A0A285CR74_9BACI</name>